<feature type="compositionally biased region" description="Basic residues" evidence="1">
    <location>
        <begin position="243"/>
        <end position="254"/>
    </location>
</feature>
<dbReference type="EMBL" id="CADCUE010000283">
    <property type="protein sequence ID" value="CAA9360400.1"/>
    <property type="molecule type" value="Genomic_DNA"/>
</dbReference>
<feature type="compositionally biased region" description="Basic and acidic residues" evidence="1">
    <location>
        <begin position="229"/>
        <end position="238"/>
    </location>
</feature>
<sequence>EHHHPRRRGGDPGPGPGPRRQEDRHHRPRQEGTHARVDAGRPGLHRHAGRHGLPDPQRGLVLAVRLPPHRPGRAQLRRARQLPHHPDRRAVLAAVRRDDGHHRRHRRHRVRPRVRAGARDAPRAVPAQERAHSDPGALRHHHGRLGVRLAVRLHAGVRVREPVVRHGPRLVRPDGPVAGRDLPVGDLEDDAVHVAAPARRSGADPLRLPGGGQGRRCHGLAALLQGHRAQHEERDHGRPALPHARRVPHLRQRLHHDAGRERHGDAELPRLPADDHARHDRARVRRQRDPGHPGGADRGAVHQGLQDEPGAAEGWL</sequence>
<organism evidence="2">
    <name type="scientific">uncultured Frankineae bacterium</name>
    <dbReference type="NCBI Taxonomy" id="437475"/>
    <lineage>
        <taxon>Bacteria</taxon>
        <taxon>Bacillati</taxon>
        <taxon>Actinomycetota</taxon>
        <taxon>Actinomycetes</taxon>
        <taxon>Frankiales</taxon>
        <taxon>environmental samples</taxon>
    </lineage>
</organism>
<dbReference type="AlphaFoldDB" id="A0A6J4MIC7"/>
<gene>
    <name evidence="2" type="ORF">AVDCRST_MAG16-3008</name>
</gene>
<protein>
    <submittedName>
        <fullName evidence="2">Maltodextrin ABC transporter, permease protein MdxF</fullName>
    </submittedName>
</protein>
<feature type="region of interest" description="Disordered" evidence="1">
    <location>
        <begin position="1"/>
        <end position="57"/>
    </location>
</feature>
<feature type="non-terminal residue" evidence="2">
    <location>
        <position position="316"/>
    </location>
</feature>
<evidence type="ECO:0000313" key="2">
    <source>
        <dbReference type="EMBL" id="CAA9360400.1"/>
    </source>
</evidence>
<proteinExistence type="predicted"/>
<name>A0A6J4MIC7_9ACTN</name>
<feature type="compositionally biased region" description="Basic and acidic residues" evidence="1">
    <location>
        <begin position="19"/>
        <end position="39"/>
    </location>
</feature>
<feature type="region of interest" description="Disordered" evidence="1">
    <location>
        <begin position="97"/>
        <end position="140"/>
    </location>
</feature>
<evidence type="ECO:0000256" key="1">
    <source>
        <dbReference type="SAM" id="MobiDB-lite"/>
    </source>
</evidence>
<feature type="non-terminal residue" evidence="2">
    <location>
        <position position="1"/>
    </location>
</feature>
<feature type="compositionally biased region" description="Basic residues" evidence="1">
    <location>
        <begin position="102"/>
        <end position="116"/>
    </location>
</feature>
<accession>A0A6J4MIC7</accession>
<reference evidence="2" key="1">
    <citation type="submission" date="2020-02" db="EMBL/GenBank/DDBJ databases">
        <authorList>
            <person name="Meier V. D."/>
        </authorList>
    </citation>
    <scope>NUCLEOTIDE SEQUENCE</scope>
    <source>
        <strain evidence="2">AVDCRST_MAG16</strain>
    </source>
</reference>
<feature type="compositionally biased region" description="Basic and acidic residues" evidence="1">
    <location>
        <begin position="255"/>
        <end position="278"/>
    </location>
</feature>
<feature type="region of interest" description="Disordered" evidence="1">
    <location>
        <begin position="227"/>
        <end position="316"/>
    </location>
</feature>